<feature type="transmembrane region" description="Helical" evidence="15">
    <location>
        <begin position="352"/>
        <end position="377"/>
    </location>
</feature>
<organism evidence="19 20">
    <name type="scientific">Pseudolycoriella hygida</name>
    <dbReference type="NCBI Taxonomy" id="35572"/>
    <lineage>
        <taxon>Eukaryota</taxon>
        <taxon>Metazoa</taxon>
        <taxon>Ecdysozoa</taxon>
        <taxon>Arthropoda</taxon>
        <taxon>Hexapoda</taxon>
        <taxon>Insecta</taxon>
        <taxon>Pterygota</taxon>
        <taxon>Neoptera</taxon>
        <taxon>Endopterygota</taxon>
        <taxon>Diptera</taxon>
        <taxon>Nematocera</taxon>
        <taxon>Sciaroidea</taxon>
        <taxon>Sciaridae</taxon>
        <taxon>Pseudolycoriella</taxon>
    </lineage>
</organism>
<dbReference type="GO" id="GO:0006508">
    <property type="term" value="P:proteolysis"/>
    <property type="evidence" value="ECO:0007669"/>
    <property type="project" value="UniProtKB-KW"/>
</dbReference>
<keyword evidence="10 15" id="KW-1133">Transmembrane helix</keyword>
<evidence type="ECO:0000313" key="19">
    <source>
        <dbReference type="EMBL" id="KAJ6642253.1"/>
    </source>
</evidence>
<feature type="transmembrane region" description="Helical" evidence="15">
    <location>
        <begin position="1374"/>
        <end position="1394"/>
    </location>
</feature>
<comment type="caution">
    <text evidence="19">The sequence shown here is derived from an EMBL/GenBank/DDBJ whole genome shotgun (WGS) entry which is preliminary data.</text>
</comment>
<dbReference type="InterPro" id="IPR053974">
    <property type="entry name" value="ERMP1_1-A_TM"/>
</dbReference>
<keyword evidence="13" id="KW-0325">Glycoprotein</keyword>
<evidence type="ECO:0000256" key="3">
    <source>
        <dbReference type="ARBA" id="ARBA00010918"/>
    </source>
</evidence>
<comment type="subcellular location">
    <subcellularLocation>
        <location evidence="2">Endoplasmic reticulum membrane</location>
        <topology evidence="2">Multi-pass membrane protein</topology>
    </subcellularLocation>
</comment>
<evidence type="ECO:0000256" key="15">
    <source>
        <dbReference type="SAM" id="Phobius"/>
    </source>
</evidence>
<evidence type="ECO:0000256" key="11">
    <source>
        <dbReference type="ARBA" id="ARBA00023049"/>
    </source>
</evidence>
<feature type="domain" description="Endoplasmic reticulum metallopeptidase 1-like C-terminal" evidence="17">
    <location>
        <begin position="1462"/>
        <end position="1526"/>
    </location>
</feature>
<evidence type="ECO:0000259" key="17">
    <source>
        <dbReference type="Pfam" id="PF22248"/>
    </source>
</evidence>
<dbReference type="Pfam" id="PF22248">
    <property type="entry name" value="ERMP1_C"/>
    <property type="match status" value="3"/>
</dbReference>
<keyword evidence="12 15" id="KW-0472">Membrane</keyword>
<evidence type="ECO:0000256" key="1">
    <source>
        <dbReference type="ARBA" id="ARBA00001947"/>
    </source>
</evidence>
<feature type="transmembrane region" description="Helical" evidence="15">
    <location>
        <begin position="1241"/>
        <end position="1265"/>
    </location>
</feature>
<evidence type="ECO:0000256" key="10">
    <source>
        <dbReference type="ARBA" id="ARBA00022989"/>
    </source>
</evidence>
<dbReference type="InterPro" id="IPR053973">
    <property type="entry name" value="ERMP1-like_C"/>
</dbReference>
<keyword evidence="7" id="KW-0378">Hydrolase</keyword>
<feature type="transmembrane region" description="Helical" evidence="15">
    <location>
        <begin position="829"/>
        <end position="846"/>
    </location>
</feature>
<keyword evidence="8" id="KW-0256">Endoplasmic reticulum</keyword>
<feature type="transmembrane region" description="Helical" evidence="15">
    <location>
        <begin position="1604"/>
        <end position="1624"/>
    </location>
</feature>
<feature type="transmembrane region" description="Helical" evidence="15">
    <location>
        <begin position="316"/>
        <end position="340"/>
    </location>
</feature>
<dbReference type="FunFam" id="3.40.630.10:FF:000008">
    <property type="entry name" value="Endoplasmic reticulum metallopeptidase 1"/>
    <property type="match status" value="1"/>
</dbReference>
<feature type="domain" description="Endoplasmic reticulum metallopeptidase 1-like C-terminal" evidence="17">
    <location>
        <begin position="583"/>
        <end position="802"/>
    </location>
</feature>
<feature type="transmembrane region" description="Helical" evidence="15">
    <location>
        <begin position="553"/>
        <end position="576"/>
    </location>
</feature>
<keyword evidence="9" id="KW-0862">Zinc</keyword>
<feature type="transmembrane region" description="Helical" evidence="15">
    <location>
        <begin position="1433"/>
        <end position="1456"/>
    </location>
</feature>
<dbReference type="Pfam" id="PF22249">
    <property type="entry name" value="ERMP1-TM"/>
    <property type="match status" value="1"/>
</dbReference>
<dbReference type="PANTHER" id="PTHR12147:SF22">
    <property type="entry name" value="ENDOPLASMIC RETICULUM METALLOPEPTIDASE 1"/>
    <property type="match status" value="1"/>
</dbReference>
<dbReference type="GO" id="GO:0046872">
    <property type="term" value="F:metal ion binding"/>
    <property type="evidence" value="ECO:0007669"/>
    <property type="project" value="UniProtKB-KW"/>
</dbReference>
<dbReference type="Pfam" id="PF04389">
    <property type="entry name" value="Peptidase_M28"/>
    <property type="match status" value="2"/>
</dbReference>
<comment type="similarity">
    <text evidence="3">Belongs to the peptidase M28 family.</text>
</comment>
<evidence type="ECO:0000256" key="4">
    <source>
        <dbReference type="ARBA" id="ARBA00022670"/>
    </source>
</evidence>
<feature type="domain" description="Peptidase M28" evidence="16">
    <location>
        <begin position="159"/>
        <end position="203"/>
    </location>
</feature>
<evidence type="ECO:0000256" key="7">
    <source>
        <dbReference type="ARBA" id="ARBA00022801"/>
    </source>
</evidence>
<evidence type="ECO:0000256" key="6">
    <source>
        <dbReference type="ARBA" id="ARBA00022723"/>
    </source>
</evidence>
<dbReference type="PANTHER" id="PTHR12147">
    <property type="entry name" value="METALLOPEPTIDASE M28 FAMILY MEMBER"/>
    <property type="match status" value="1"/>
</dbReference>
<feature type="transmembrane region" description="Helical" evidence="15">
    <location>
        <begin position="44"/>
        <end position="65"/>
    </location>
</feature>
<feature type="transmembrane region" description="Helical" evidence="15">
    <location>
        <begin position="858"/>
        <end position="879"/>
    </location>
</feature>
<dbReference type="InterPro" id="IPR048024">
    <property type="entry name" value="Fxna-like_M28_dom"/>
</dbReference>
<feature type="transmembrane region" description="Helical" evidence="15">
    <location>
        <begin position="483"/>
        <end position="505"/>
    </location>
</feature>
<keyword evidence="20" id="KW-1185">Reference proteome</keyword>
<feature type="transmembrane region" description="Helical" evidence="15">
    <location>
        <begin position="1314"/>
        <end position="1339"/>
    </location>
</feature>
<evidence type="ECO:0000259" key="18">
    <source>
        <dbReference type="Pfam" id="PF22249"/>
    </source>
</evidence>
<reference evidence="19" key="1">
    <citation type="submission" date="2022-07" db="EMBL/GenBank/DDBJ databases">
        <authorList>
            <person name="Trinca V."/>
            <person name="Uliana J.V.C."/>
            <person name="Torres T.T."/>
            <person name="Ward R.J."/>
            <person name="Monesi N."/>
        </authorList>
    </citation>
    <scope>NUCLEOTIDE SEQUENCE</scope>
    <source>
        <strain evidence="19">HSMRA1968</strain>
        <tissue evidence="19">Whole embryos</tissue>
    </source>
</reference>
<dbReference type="EMBL" id="WJQU01000002">
    <property type="protein sequence ID" value="KAJ6642253.1"/>
    <property type="molecule type" value="Genomic_DNA"/>
</dbReference>
<feature type="transmembrane region" description="Helical" evidence="15">
    <location>
        <begin position="1723"/>
        <end position="1746"/>
    </location>
</feature>
<feature type="non-terminal residue" evidence="19">
    <location>
        <position position="1"/>
    </location>
</feature>
<proteinExistence type="inferred from homology"/>
<feature type="transmembrane region" description="Helical" evidence="15">
    <location>
        <begin position="1406"/>
        <end position="1426"/>
    </location>
</feature>
<evidence type="ECO:0000256" key="5">
    <source>
        <dbReference type="ARBA" id="ARBA00022692"/>
    </source>
</evidence>
<evidence type="ECO:0000259" key="16">
    <source>
        <dbReference type="Pfam" id="PF04389"/>
    </source>
</evidence>
<keyword evidence="5 15" id="KW-0812">Transmembrane</keyword>
<feature type="domain" description="Endoplasmic reticulum metallopeptidase 1/1-A TM" evidence="18">
    <location>
        <begin position="352"/>
        <end position="565"/>
    </location>
</feature>
<feature type="transmembrane region" description="Helical" evidence="15">
    <location>
        <begin position="1570"/>
        <end position="1592"/>
    </location>
</feature>
<evidence type="ECO:0000313" key="20">
    <source>
        <dbReference type="Proteomes" id="UP001151699"/>
    </source>
</evidence>
<feature type="domain" description="Endoplasmic reticulum metallopeptidase 1-like C-terminal" evidence="17">
    <location>
        <begin position="1752"/>
        <end position="1867"/>
    </location>
</feature>
<dbReference type="GO" id="GO:0005789">
    <property type="term" value="C:endoplasmic reticulum membrane"/>
    <property type="evidence" value="ECO:0007669"/>
    <property type="project" value="UniProtKB-SubCell"/>
</dbReference>
<feature type="transmembrane region" description="Helical" evidence="15">
    <location>
        <begin position="1345"/>
        <end position="1367"/>
    </location>
</feature>
<evidence type="ECO:0000256" key="12">
    <source>
        <dbReference type="ARBA" id="ARBA00023136"/>
    </source>
</evidence>
<keyword evidence="6" id="KW-0479">Metal-binding</keyword>
<dbReference type="Proteomes" id="UP001151699">
    <property type="component" value="Chromosome B"/>
</dbReference>
<feature type="transmembrane region" description="Helical" evidence="15">
    <location>
        <begin position="526"/>
        <end position="547"/>
    </location>
</feature>
<name>A0A9Q0S358_9DIPT</name>
<evidence type="ECO:0000256" key="9">
    <source>
        <dbReference type="ARBA" id="ARBA00022833"/>
    </source>
</evidence>
<evidence type="ECO:0000256" key="14">
    <source>
        <dbReference type="ARBA" id="ARBA00078796"/>
    </source>
</evidence>
<gene>
    <name evidence="19" type="primary">Ermp1_1</name>
    <name evidence="19" type="ORF">Bhyg_07200</name>
</gene>
<keyword evidence="11" id="KW-0482">Metalloprotease</keyword>
<feature type="transmembrane region" description="Helical" evidence="15">
    <location>
        <begin position="397"/>
        <end position="417"/>
    </location>
</feature>
<feature type="transmembrane region" description="Helical" evidence="15">
    <location>
        <begin position="1636"/>
        <end position="1658"/>
    </location>
</feature>
<keyword evidence="4" id="KW-0645">Protease</keyword>
<dbReference type="SUPFAM" id="SSF53187">
    <property type="entry name" value="Zn-dependent exopeptidases"/>
    <property type="match status" value="2"/>
</dbReference>
<evidence type="ECO:0000256" key="13">
    <source>
        <dbReference type="ARBA" id="ARBA00023180"/>
    </source>
</evidence>
<feature type="transmembrane region" description="Helical" evidence="15">
    <location>
        <begin position="736"/>
        <end position="756"/>
    </location>
</feature>
<feature type="transmembrane region" description="Helical" evidence="15">
    <location>
        <begin position="1531"/>
        <end position="1558"/>
    </location>
</feature>
<dbReference type="Gene3D" id="3.40.630.10">
    <property type="entry name" value="Zn peptidases"/>
    <property type="match status" value="2"/>
</dbReference>
<dbReference type="InterPro" id="IPR045175">
    <property type="entry name" value="M28_fam"/>
</dbReference>
<feature type="transmembrane region" description="Helical" evidence="15">
    <location>
        <begin position="1280"/>
        <end position="1302"/>
    </location>
</feature>
<feature type="transmembrane region" description="Helical" evidence="15">
    <location>
        <begin position="1696"/>
        <end position="1717"/>
    </location>
</feature>
<dbReference type="InterPro" id="IPR007484">
    <property type="entry name" value="Peptidase_M28"/>
</dbReference>
<accession>A0A9Q0S358</accession>
<sequence length="1970" mass="222433">MHKTPDNNYSNNVNQRFTPSAPYIYENRAVTVEETPPKRQTISIFWLPVYILPWIAIFLLMVLGYHSLPTPISQGSESSYPNRFIGERAKILNERLANIGPKVVGSDNNELEAVSFLMNEIDAIKKSANPIHLIEDDIQISSGAFVIGSLTTFYQGIQNVVVKIGPANRTSAHSLLINTHFDSVPGSPGAGDAGILVSVMLESTAYPWLMNIYKKTASYPTASVTGDELFKNGLIPSDTGLDFAIYRNGYIYHTQHDKPDIIPASTFQNTGDNILALTIAVANSKELGSDNHEDEDGDLVFFDFCNWFMISYTKTIAVVINVIVSVAALVGIILSLVSFGRSSGVSFPRITCEFLATVGIQLVSIVLAAGIVILLAFIYDKGSRSMSWYSNPWLMVGIYYCPLFFCLGIVPSLYVMYRKTDVIKQAYFAQMFQHAQCLILVLITIALTALGVRSTFIIVLTLIFYTLTTYVNYFTKLQLRDSLWIIVTAVGQVIPFMFYSYYTLVIFDLFIPIQGRSGAVDNPDNMLAFIVIGFGILMVGLLIPALYMFKRSVLIILGFVVVFVAFGIVMATPVGFPYRHAVSPKRFWIFNTERTFHNFDGSIRKSDSGYYMRAMDRHSDDIVSDYVPQLRNAEKATALCDTEMMCGLPSYQAMATFTSSQYSHWIPSSSPNLPYPSSLRLVNEEMLSPNSSRFEFELIGPDHMALSISPLVGNTLTSWSFLDGTPMARQWGNRKLYFMMLIYGVVDSPINFHLVIEKSSGSGPSFDIALVSHYTFHKDGESNEYQDFQKSFPDWAHLTAWTKSDIIIEKAIIFVIAIKQLVKLSTIRIANINFATGFILLISQMPDKCNTGPEHISIFWLPVFVLPWFILYVGTILSYQNLPTPILVENEYPQRFIAERAKRLNDELTGIGPRVVGSEENEQLAIQFLEREVKKIIESRNPIHDINYEVQKSSGSFELDAMTSVYNDIQNFVVKLTPANRNPSHCLLLNSHYDSVPISRGAGDAATMIVVMMEVLRVLSTSPTEFEHGIVFLFNGAEEVGLQGSHMFITKHRWASDVRAVLNLDSAGTGGRELMFRTTPENYWMLKYYKENVHHPTATVLINELFDMKIIPSDSDFRIFRDYGHIPVLDFAIYRSGYVYHTQSDVPEKIPLGTYQNVGDNILSIAKAIANSEELKDPNAHKSDNPIYFDYLGWFLITYSVTVSIVINVLLSLVCLVGIFLSLRSHVKHTDLPASMVSIQFGLAIIIQCLSIVLGAGVVIVLSIIYDACSRSMSYFSNPWILFGIYYCPLFFCLGLGCALHVTFFKKKEIHIQLYVQMYLHAQSIFLVLVILALTAGGIRTGFTVVLTLTFYTFTMFINYFTLYWILVQFAGQVFPFMFLSYYTILTLEVFVPVQGRSGPAINPDSIIAVTSIIIGVLLGYVMPTFSLFKRPLIIISSFLVVFLVFVIIIATPLGFPYDKNTQQRFWIFDTQRTFHNLDGSIRKADKAYFMLTMDRHMNDYVQDIVPGMATSIPTEEECDNLPASMVSIQFGLAIIIQCLSIVLGAGVVIVLSIIYDACSRSMSYFSNPWILFGIYYCPLFFCLGLGCALHVTFFKKKEIHIQLYVQMYLHAQSIFLVLVILALTAGGIRTGFTVVLTLTFYTFTMFINYFTLYWILVQFAGQVFPFMFLSYYTILTLEVFVPVQGRSGPAINPDSIIAVTSIIIGVLLGYVMPTFSLFKRPLIIISSFLVVFLVFVIIIATPLGFPYDKNTQQRFWIFDTQRTFHNLDGSIRKADKAYFMLTMDRHMNDYVQDIVPGMATSIPTEEECDSELFCGMPLYTTRMLAQSKQSFRIPHESSLNPWPLSTTITLKEKIEVATNVQRMNFEDFVFHIFGSWWNIHTDGVLYRHSGIDVRIFQRFAIVDSPNFSQAIPPMESLMLQLLDTTLITKNWKRLNSEHLLKVSQNGHKRQIGCVRLTAGFFNKQLFTLL</sequence>
<feature type="transmembrane region" description="Helical" evidence="15">
    <location>
        <begin position="1191"/>
        <end position="1221"/>
    </location>
</feature>
<evidence type="ECO:0000256" key="8">
    <source>
        <dbReference type="ARBA" id="ARBA00022824"/>
    </source>
</evidence>
<comment type="cofactor">
    <cofactor evidence="1">
        <name>Zn(2+)</name>
        <dbReference type="ChEBI" id="CHEBI:29105"/>
    </cofactor>
</comment>
<feature type="domain" description="Peptidase M28" evidence="16">
    <location>
        <begin position="971"/>
        <end position="1165"/>
    </location>
</feature>
<evidence type="ECO:0000256" key="2">
    <source>
        <dbReference type="ARBA" id="ARBA00004477"/>
    </source>
</evidence>
<feature type="transmembrane region" description="Helical" evidence="15">
    <location>
        <begin position="438"/>
        <end position="463"/>
    </location>
</feature>
<dbReference type="CDD" id="cd03875">
    <property type="entry name" value="M28_Fxna_like"/>
    <property type="match status" value="1"/>
</dbReference>
<dbReference type="GO" id="GO:0008235">
    <property type="term" value="F:metalloexopeptidase activity"/>
    <property type="evidence" value="ECO:0007669"/>
    <property type="project" value="InterPro"/>
</dbReference>
<protein>
    <recommendedName>
        <fullName evidence="14">FXNA-like protease</fullName>
    </recommendedName>
</protein>
<feature type="transmembrane region" description="Helical" evidence="15">
    <location>
        <begin position="1664"/>
        <end position="1684"/>
    </location>
</feature>
<dbReference type="OrthoDB" id="76293at2759"/>